<dbReference type="Gene3D" id="1.20.1640.10">
    <property type="entry name" value="Multidrug efflux transporter AcrB transmembrane domain"/>
    <property type="match status" value="2"/>
</dbReference>
<keyword evidence="7 9" id="KW-1133">Transmembrane helix</keyword>
<feature type="transmembrane region" description="Helical" evidence="9">
    <location>
        <begin position="1009"/>
        <end position="1036"/>
    </location>
</feature>
<keyword evidence="5 9" id="KW-0997">Cell inner membrane</keyword>
<feature type="transmembrane region" description="Helical" evidence="9">
    <location>
        <begin position="482"/>
        <end position="509"/>
    </location>
</feature>
<feature type="transmembrane region" description="Helical" evidence="9">
    <location>
        <begin position="932"/>
        <end position="955"/>
    </location>
</feature>
<dbReference type="InterPro" id="IPR004764">
    <property type="entry name" value="MdtF-like"/>
</dbReference>
<dbReference type="InterPro" id="IPR027463">
    <property type="entry name" value="AcrB_DN_DC_subdom"/>
</dbReference>
<dbReference type="Gene3D" id="3.30.70.1440">
    <property type="entry name" value="Multidrug efflux transporter AcrB pore domain"/>
    <property type="match status" value="1"/>
</dbReference>
<feature type="transmembrane region" description="Helical" evidence="9">
    <location>
        <begin position="18"/>
        <end position="40"/>
    </location>
</feature>
<protein>
    <recommendedName>
        <fullName evidence="9">Efflux pump membrane transporter</fullName>
    </recommendedName>
</protein>
<dbReference type="Gene3D" id="3.30.70.1430">
    <property type="entry name" value="Multidrug efflux transporter AcrB pore domain"/>
    <property type="match status" value="2"/>
</dbReference>
<dbReference type="EMBL" id="BAABLX010000006">
    <property type="protein sequence ID" value="GAA4933004.1"/>
    <property type="molecule type" value="Genomic_DNA"/>
</dbReference>
<evidence type="ECO:0000313" key="11">
    <source>
        <dbReference type="Proteomes" id="UP001409585"/>
    </source>
</evidence>
<dbReference type="Pfam" id="PF00873">
    <property type="entry name" value="ACR_tran"/>
    <property type="match status" value="1"/>
</dbReference>
<feature type="transmembrane region" description="Helical" evidence="9">
    <location>
        <begin position="881"/>
        <end position="899"/>
    </location>
</feature>
<dbReference type="FunFam" id="3.30.70.1430:FF:000002">
    <property type="entry name" value="Efflux pump membrane transporter"/>
    <property type="match status" value="1"/>
</dbReference>
<evidence type="ECO:0000256" key="8">
    <source>
        <dbReference type="ARBA" id="ARBA00023136"/>
    </source>
</evidence>
<comment type="subcellular location">
    <subcellularLocation>
        <location evidence="1 9">Cell inner membrane</location>
        <topology evidence="1 9">Multi-pass membrane protein</topology>
    </subcellularLocation>
</comment>
<feature type="transmembrane region" description="Helical" evidence="9">
    <location>
        <begin position="446"/>
        <end position="470"/>
    </location>
</feature>
<dbReference type="GO" id="GO:0009636">
    <property type="term" value="P:response to toxic substance"/>
    <property type="evidence" value="ECO:0007669"/>
    <property type="project" value="UniProtKB-ARBA"/>
</dbReference>
<dbReference type="AlphaFoldDB" id="A0AAV3TXT8"/>
<comment type="caution">
    <text evidence="10">The sequence shown here is derived from an EMBL/GenBank/DDBJ whole genome shotgun (WGS) entry which is preliminary data.</text>
</comment>
<dbReference type="SUPFAM" id="SSF82866">
    <property type="entry name" value="Multidrug efflux transporter AcrB transmembrane domain"/>
    <property type="match status" value="2"/>
</dbReference>
<evidence type="ECO:0000256" key="5">
    <source>
        <dbReference type="ARBA" id="ARBA00022519"/>
    </source>
</evidence>
<dbReference type="GO" id="GO:0042910">
    <property type="term" value="F:xenobiotic transmembrane transporter activity"/>
    <property type="evidence" value="ECO:0007669"/>
    <property type="project" value="TreeGrafter"/>
</dbReference>
<dbReference type="SUPFAM" id="SSF82714">
    <property type="entry name" value="Multidrug efflux transporter AcrB TolC docking domain, DN and DC subdomains"/>
    <property type="match status" value="2"/>
</dbReference>
<evidence type="ECO:0000256" key="3">
    <source>
        <dbReference type="ARBA" id="ARBA00022448"/>
    </source>
</evidence>
<dbReference type="NCBIfam" id="NF000282">
    <property type="entry name" value="RND_permease_1"/>
    <property type="match status" value="1"/>
</dbReference>
<dbReference type="PANTHER" id="PTHR32063:SF13">
    <property type="entry name" value="MULTIDRUG EFFLUX PUMP SUBUNIT ACRB-RELATED"/>
    <property type="match status" value="1"/>
</dbReference>
<organism evidence="10 11">
    <name type="scientific">Halioxenophilus aromaticivorans</name>
    <dbReference type="NCBI Taxonomy" id="1306992"/>
    <lineage>
        <taxon>Bacteria</taxon>
        <taxon>Pseudomonadati</taxon>
        <taxon>Pseudomonadota</taxon>
        <taxon>Gammaproteobacteria</taxon>
        <taxon>Alteromonadales</taxon>
        <taxon>Alteromonadaceae</taxon>
        <taxon>Halioxenophilus</taxon>
    </lineage>
</organism>
<dbReference type="GO" id="GO:0015562">
    <property type="term" value="F:efflux transmembrane transporter activity"/>
    <property type="evidence" value="ECO:0007669"/>
    <property type="project" value="InterPro"/>
</dbReference>
<keyword evidence="11" id="KW-1185">Reference proteome</keyword>
<evidence type="ECO:0000256" key="7">
    <source>
        <dbReference type="ARBA" id="ARBA00022989"/>
    </source>
</evidence>
<dbReference type="Gene3D" id="3.30.2090.10">
    <property type="entry name" value="Multidrug efflux transporter AcrB TolC docking domain, DN and DC subdomains"/>
    <property type="match status" value="2"/>
</dbReference>
<reference evidence="11" key="1">
    <citation type="journal article" date="2019" name="Int. J. Syst. Evol. Microbiol.">
        <title>The Global Catalogue of Microorganisms (GCM) 10K type strain sequencing project: providing services to taxonomists for standard genome sequencing and annotation.</title>
        <authorList>
            <consortium name="The Broad Institute Genomics Platform"/>
            <consortium name="The Broad Institute Genome Sequencing Center for Infectious Disease"/>
            <person name="Wu L."/>
            <person name="Ma J."/>
        </authorList>
    </citation>
    <scope>NUCLEOTIDE SEQUENCE [LARGE SCALE GENOMIC DNA]</scope>
    <source>
        <strain evidence="11">JCM 19134</strain>
    </source>
</reference>
<dbReference type="Proteomes" id="UP001409585">
    <property type="component" value="Unassembled WGS sequence"/>
</dbReference>
<name>A0AAV3TXT8_9ALTE</name>
<sequence>MSQSANDSFRHNKLADYFIARPVFAIVLAIATSLAGILGISTLSVSQYPDIAPTTINVRSTYPGATAAAIENTVTDKIEGAMTGLTGLLYMESTSNDGSATTTLTFDNSVTPQMAQVEVQNKLSNVEAQLPAIVRQQGVNVFRAGSGILLIGALVSPNGDFSGAELADMMATRVQDKVERVEGVGGLHVFGSSYAMRIWLNPNALLQYQLVPQDVISAISTQNTQVTAGSLGASPAVEGQQLRAKIVAQSQLGNVREFENIILKQDVDGSTVRLADVARVELGQENYTFNTRFNGWNSSGFAVQLASGANALTTSQGVHDVLDNLAGTLPPGVQVEYAFETTPFVETSIARVLETIVVAIGLVFSVLLLFLQNLRATLIPVVAIPVVLFGTLGVLAVLGYSINMLTLFALVLAIGLLVDDAIVVVENVQRLMDEERLPARAATQKSMGQITGALIGTSVVLVTVVTPMALFPGSVGIIYRQFSITIAVAIVFSTLVAILLTPAMCANLLKRQSRSRPSRWFGWFNRSILALTNRYTPCVGWLLVRPLRVCVVFIILIIGTTALFKTIPTSFVPQEDQGAIMTMISLPEGASSARTSEVVSYIEEYFLTQEKDTVENLFAVLGFSFQANGENAAMAFAKLKDFSEREQEHQSADAVAARAQAHFSQIRDANVFVAQPPAIQGLGNSGGISFYLDDITGAGQEAIVSASQQLAGMAFSSPAFAYLRSDTQNLVSQFEINIDQEKTGALGIDLSALNALISTVFAGSYVNDFDLNGEIKPVYVQGDVPYRMQPDNLNDWYARNTGGEMVPLTAISNSQWSLGAPSLSRINGTRAIKLDGVTAPGVGSGDAMQAMESMVAQLPQTYNITWIGQSFQERIAGDQSAYLYAISLVFVFLCLAALYESWSIPFAVMLVVPVGVFGATLAAWLFNQFNDVYFKVGLLITMGLASRNAILIVEFAKELYLEGIELKAAILEACRLRLRPILMTALTFILGVLPLALASGASANSQNSVGIGILGGMLASTILGILFAPVFFIVVAKFFPPKPLQQ</sequence>
<keyword evidence="4" id="KW-1003">Cell membrane</keyword>
<evidence type="ECO:0000256" key="1">
    <source>
        <dbReference type="ARBA" id="ARBA00004429"/>
    </source>
</evidence>
<dbReference type="GO" id="GO:0005886">
    <property type="term" value="C:plasma membrane"/>
    <property type="evidence" value="ECO:0007669"/>
    <property type="project" value="UniProtKB-SubCell"/>
</dbReference>
<dbReference type="InterPro" id="IPR001036">
    <property type="entry name" value="Acrflvin-R"/>
</dbReference>
<feature type="transmembrane region" description="Helical" evidence="9">
    <location>
        <begin position="352"/>
        <end position="371"/>
    </location>
</feature>
<feature type="transmembrane region" description="Helical" evidence="9">
    <location>
        <begin position="906"/>
        <end position="926"/>
    </location>
</feature>
<dbReference type="RefSeq" id="WP_345417140.1">
    <property type="nucleotide sequence ID" value="NZ_AP031496.1"/>
</dbReference>
<keyword evidence="3 9" id="KW-0813">Transport</keyword>
<dbReference type="SUPFAM" id="SSF82693">
    <property type="entry name" value="Multidrug efflux transporter AcrB pore domain, PN1, PN2, PC1 and PC2 subdomains"/>
    <property type="match status" value="3"/>
</dbReference>
<gene>
    <name evidence="10" type="ORF">GCM10025791_07050</name>
</gene>
<evidence type="ECO:0000313" key="10">
    <source>
        <dbReference type="EMBL" id="GAA4933004.1"/>
    </source>
</evidence>
<accession>A0AAV3TXT8</accession>
<keyword evidence="6 9" id="KW-0812">Transmembrane</keyword>
<evidence type="ECO:0000256" key="2">
    <source>
        <dbReference type="ARBA" id="ARBA00010942"/>
    </source>
</evidence>
<feature type="transmembrane region" description="Helical" evidence="9">
    <location>
        <begin position="404"/>
        <end position="425"/>
    </location>
</feature>
<feature type="transmembrane region" description="Helical" evidence="9">
    <location>
        <begin position="976"/>
        <end position="997"/>
    </location>
</feature>
<feature type="transmembrane region" description="Helical" evidence="9">
    <location>
        <begin position="378"/>
        <end position="398"/>
    </location>
</feature>
<dbReference type="PANTHER" id="PTHR32063">
    <property type="match status" value="1"/>
</dbReference>
<comment type="similarity">
    <text evidence="2 9">Belongs to the resistance-nodulation-cell division (RND) (TC 2.A.6) family.</text>
</comment>
<dbReference type="FunFam" id="3.30.2090.10:FF:000001">
    <property type="entry name" value="Efflux pump membrane transporter"/>
    <property type="match status" value="1"/>
</dbReference>
<dbReference type="Gene3D" id="3.30.70.1320">
    <property type="entry name" value="Multidrug efflux transporter AcrB pore domain like"/>
    <property type="match status" value="1"/>
</dbReference>
<evidence type="ECO:0000256" key="9">
    <source>
        <dbReference type="RuleBase" id="RU364070"/>
    </source>
</evidence>
<feature type="transmembrane region" description="Helical" evidence="9">
    <location>
        <begin position="542"/>
        <end position="564"/>
    </location>
</feature>
<dbReference type="PRINTS" id="PR00702">
    <property type="entry name" value="ACRIFLAVINRP"/>
</dbReference>
<dbReference type="FunFam" id="1.20.1640.10:FF:000001">
    <property type="entry name" value="Efflux pump membrane transporter"/>
    <property type="match status" value="1"/>
</dbReference>
<dbReference type="NCBIfam" id="TIGR00915">
    <property type="entry name" value="2A0602"/>
    <property type="match status" value="1"/>
</dbReference>
<evidence type="ECO:0000256" key="4">
    <source>
        <dbReference type="ARBA" id="ARBA00022475"/>
    </source>
</evidence>
<evidence type="ECO:0000256" key="6">
    <source>
        <dbReference type="ARBA" id="ARBA00022692"/>
    </source>
</evidence>
<keyword evidence="8 9" id="KW-0472">Membrane</keyword>
<proteinExistence type="inferred from homology"/>